<gene>
    <name evidence="8" type="primary">pth</name>
    <name evidence="10" type="ORF">HMPREF1872_00023</name>
</gene>
<dbReference type="GO" id="GO:0005737">
    <property type="term" value="C:cytoplasm"/>
    <property type="evidence" value="ECO:0007669"/>
    <property type="project" value="UniProtKB-SubCell"/>
</dbReference>
<comment type="similarity">
    <text evidence="5 8">Belongs to the PTH family.</text>
</comment>
<comment type="subcellular location">
    <subcellularLocation>
        <location evidence="8">Cytoplasm</location>
    </subcellularLocation>
</comment>
<reference evidence="11" key="1">
    <citation type="submission" date="2016-01" db="EMBL/GenBank/DDBJ databases">
        <authorList>
            <person name="Mitreva M."/>
            <person name="Pepin K.H."/>
            <person name="Mihindukulasuriya K.A."/>
            <person name="Fulton R."/>
            <person name="Fronick C."/>
            <person name="O'Laughlin M."/>
            <person name="Miner T."/>
            <person name="Herter B."/>
            <person name="Rosa B.A."/>
            <person name="Cordes M."/>
            <person name="Tomlinson C."/>
            <person name="Wollam A."/>
            <person name="Palsikar V.B."/>
            <person name="Mardis E.R."/>
            <person name="Wilson R.K."/>
        </authorList>
    </citation>
    <scope>NUCLEOTIDE SEQUENCE [LARGE SCALE GENOMIC DNA]</scope>
    <source>
        <strain evidence="11">KA00274</strain>
    </source>
</reference>
<comment type="caution">
    <text evidence="10">The sequence shown here is derived from an EMBL/GenBank/DDBJ whole genome shotgun (WGS) entry which is preliminary data.</text>
</comment>
<feature type="binding site" evidence="8">
    <location>
        <position position="66"/>
    </location>
    <ligand>
        <name>tRNA</name>
        <dbReference type="ChEBI" id="CHEBI:17843"/>
    </ligand>
</feature>
<dbReference type="PATRIC" id="fig|1497955.3.peg.24"/>
<dbReference type="FunFam" id="3.40.50.1470:FF:000001">
    <property type="entry name" value="Peptidyl-tRNA hydrolase"/>
    <property type="match status" value="1"/>
</dbReference>
<dbReference type="GO" id="GO:0004045">
    <property type="term" value="F:peptidyl-tRNA hydrolase activity"/>
    <property type="evidence" value="ECO:0007669"/>
    <property type="project" value="UniProtKB-UniRule"/>
</dbReference>
<dbReference type="EMBL" id="LSCV01000001">
    <property type="protein sequence ID" value="KXB42687.1"/>
    <property type="molecule type" value="Genomic_DNA"/>
</dbReference>
<evidence type="ECO:0000256" key="2">
    <source>
        <dbReference type="ARBA" id="ARBA00022555"/>
    </source>
</evidence>
<dbReference type="SUPFAM" id="SSF53178">
    <property type="entry name" value="Peptidyl-tRNA hydrolase-like"/>
    <property type="match status" value="1"/>
</dbReference>
<comment type="subunit">
    <text evidence="8">Monomer.</text>
</comment>
<evidence type="ECO:0000313" key="11">
    <source>
        <dbReference type="Proteomes" id="UP000070080"/>
    </source>
</evidence>
<dbReference type="AlphaFoldDB" id="A0A133YHR2"/>
<sequence length="224" mass="25277">MTEHLIVGLGNVGREYELTWHNLGFIMLDSLAEEYKLSFSTIKFKGYFQKFRLGDEQFYLLKPVTYMNNSGEAVKACLDYFKLEPEQLLVLYDDFELPFGDLRYRDKGGAGTHNGMKSIVQHVKSTNFPRLRIGAGPIPEQYSIVDFVLSKIPSQKQQALPALAKRIQTFVQAMGKSNAKQAVNVLHSQNASTLAKLAERQAKLQAKATKQQIEASIQQTEEAK</sequence>
<dbReference type="STRING" id="1497955.HMPREF1872_00023"/>
<dbReference type="Pfam" id="PF01195">
    <property type="entry name" value="Pept_tRNA_hydro"/>
    <property type="match status" value="1"/>
</dbReference>
<accession>A0A133YHR2</accession>
<evidence type="ECO:0000256" key="7">
    <source>
        <dbReference type="ARBA" id="ARBA00050038"/>
    </source>
</evidence>
<dbReference type="PANTHER" id="PTHR17224">
    <property type="entry name" value="PEPTIDYL-TRNA HYDROLASE"/>
    <property type="match status" value="1"/>
</dbReference>
<feature type="active site" description="Proton acceptor" evidence="8">
    <location>
        <position position="21"/>
    </location>
</feature>
<dbReference type="GO" id="GO:0072344">
    <property type="term" value="P:rescue of stalled ribosome"/>
    <property type="evidence" value="ECO:0007669"/>
    <property type="project" value="UniProtKB-UniRule"/>
</dbReference>
<dbReference type="InterPro" id="IPR018171">
    <property type="entry name" value="Pept_tRNA_hydro_CS"/>
</dbReference>
<feature type="binding site" evidence="8">
    <location>
        <position position="68"/>
    </location>
    <ligand>
        <name>tRNA</name>
        <dbReference type="ChEBI" id="CHEBI:17843"/>
    </ligand>
</feature>
<feature type="binding site" evidence="8">
    <location>
        <position position="114"/>
    </location>
    <ligand>
        <name>tRNA</name>
        <dbReference type="ChEBI" id="CHEBI:17843"/>
    </ligand>
</feature>
<protein>
    <recommendedName>
        <fullName evidence="7 8">Peptidyl-tRNA hydrolase</fullName>
        <shortName evidence="8">Pth</shortName>
        <ecNumber evidence="1 8">3.1.1.29</ecNumber>
    </recommendedName>
</protein>
<feature type="binding site" evidence="8">
    <location>
        <position position="16"/>
    </location>
    <ligand>
        <name>tRNA</name>
        <dbReference type="ChEBI" id="CHEBI:17843"/>
    </ligand>
</feature>
<comment type="function">
    <text evidence="8">Hydrolyzes ribosome-free peptidyl-tRNAs (with 1 or more amino acids incorporated), which drop off the ribosome during protein synthesis, or as a result of ribosome stalling.</text>
</comment>
<dbReference type="Gene3D" id="3.40.50.1470">
    <property type="entry name" value="Peptidyl-tRNA hydrolase"/>
    <property type="match status" value="1"/>
</dbReference>
<proteinExistence type="inferred from homology"/>
<dbReference type="OrthoDB" id="9800507at2"/>
<dbReference type="PANTHER" id="PTHR17224:SF1">
    <property type="entry name" value="PEPTIDYL-TRNA HYDROLASE"/>
    <property type="match status" value="1"/>
</dbReference>
<keyword evidence="9" id="KW-0175">Coiled coil</keyword>
<evidence type="ECO:0000256" key="9">
    <source>
        <dbReference type="SAM" id="Coils"/>
    </source>
</evidence>
<comment type="function">
    <text evidence="8">Catalyzes the release of premature peptidyl moieties from peptidyl-tRNA molecules trapped in stalled 50S ribosomal subunits, and thus maintains levels of free tRNAs and 50S ribosomes.</text>
</comment>
<keyword evidence="11" id="KW-1185">Reference proteome</keyword>
<evidence type="ECO:0000256" key="5">
    <source>
        <dbReference type="ARBA" id="ARBA00038063"/>
    </source>
</evidence>
<dbReference type="EC" id="3.1.1.29" evidence="1 8"/>
<dbReference type="InterPro" id="IPR036416">
    <property type="entry name" value="Pept_tRNA_hydro_sf"/>
</dbReference>
<keyword evidence="3 8" id="KW-0378">Hydrolase</keyword>
<dbReference type="CDD" id="cd00462">
    <property type="entry name" value="PTH"/>
    <property type="match status" value="1"/>
</dbReference>
<feature type="site" description="Stabilizes the basic form of H active site to accept a proton" evidence="8">
    <location>
        <position position="93"/>
    </location>
</feature>
<comment type="catalytic activity">
    <reaction evidence="6 8">
        <text>an N-acyl-L-alpha-aminoacyl-tRNA + H2O = an N-acyl-L-amino acid + a tRNA + H(+)</text>
        <dbReference type="Rhea" id="RHEA:54448"/>
        <dbReference type="Rhea" id="RHEA-COMP:10123"/>
        <dbReference type="Rhea" id="RHEA-COMP:13883"/>
        <dbReference type="ChEBI" id="CHEBI:15377"/>
        <dbReference type="ChEBI" id="CHEBI:15378"/>
        <dbReference type="ChEBI" id="CHEBI:59874"/>
        <dbReference type="ChEBI" id="CHEBI:78442"/>
        <dbReference type="ChEBI" id="CHEBI:138191"/>
        <dbReference type="EC" id="3.1.1.29"/>
    </reaction>
</comment>
<keyword evidence="4 8" id="KW-0694">RNA-binding</keyword>
<dbReference type="Proteomes" id="UP000070080">
    <property type="component" value="Unassembled WGS sequence"/>
</dbReference>
<evidence type="ECO:0000313" key="10">
    <source>
        <dbReference type="EMBL" id="KXB42687.1"/>
    </source>
</evidence>
<dbReference type="PROSITE" id="PS01196">
    <property type="entry name" value="PEPT_TRNA_HYDROL_2"/>
    <property type="match status" value="1"/>
</dbReference>
<evidence type="ECO:0000256" key="3">
    <source>
        <dbReference type="ARBA" id="ARBA00022801"/>
    </source>
</evidence>
<dbReference type="RefSeq" id="WP_066712160.1">
    <property type="nucleotide sequence ID" value="NZ_CP118869.1"/>
</dbReference>
<dbReference type="GO" id="GO:0000049">
    <property type="term" value="F:tRNA binding"/>
    <property type="evidence" value="ECO:0007669"/>
    <property type="project" value="UniProtKB-UniRule"/>
</dbReference>
<evidence type="ECO:0000256" key="8">
    <source>
        <dbReference type="HAMAP-Rule" id="MF_00083"/>
    </source>
</evidence>
<evidence type="ECO:0000256" key="1">
    <source>
        <dbReference type="ARBA" id="ARBA00013260"/>
    </source>
</evidence>
<dbReference type="HAMAP" id="MF_00083">
    <property type="entry name" value="Pept_tRNA_hydro_bact"/>
    <property type="match status" value="1"/>
</dbReference>
<feature type="site" description="Discriminates between blocked and unblocked aminoacyl-tRNA" evidence="8">
    <location>
        <position position="11"/>
    </location>
</feature>
<feature type="coiled-coil region" evidence="9">
    <location>
        <begin position="194"/>
        <end position="223"/>
    </location>
</feature>
<evidence type="ECO:0000256" key="6">
    <source>
        <dbReference type="ARBA" id="ARBA00048707"/>
    </source>
</evidence>
<dbReference type="GO" id="GO:0006515">
    <property type="term" value="P:protein quality control for misfolded or incompletely synthesized proteins"/>
    <property type="evidence" value="ECO:0007669"/>
    <property type="project" value="UniProtKB-UniRule"/>
</dbReference>
<keyword evidence="8" id="KW-0963">Cytoplasm</keyword>
<organism evidence="10 11">
    <name type="scientific">Amygdalobacter nucleatus</name>
    <dbReference type="NCBI Taxonomy" id="3029274"/>
    <lineage>
        <taxon>Bacteria</taxon>
        <taxon>Bacillati</taxon>
        <taxon>Bacillota</taxon>
        <taxon>Clostridia</taxon>
        <taxon>Eubacteriales</taxon>
        <taxon>Oscillospiraceae</taxon>
        <taxon>Amygdalobacter</taxon>
    </lineage>
</organism>
<dbReference type="InterPro" id="IPR001328">
    <property type="entry name" value="Pept_tRNA_hydro"/>
</dbReference>
<evidence type="ECO:0000256" key="4">
    <source>
        <dbReference type="ARBA" id="ARBA00022884"/>
    </source>
</evidence>
<dbReference type="NCBIfam" id="TIGR00447">
    <property type="entry name" value="pth"/>
    <property type="match status" value="1"/>
</dbReference>
<name>A0A133YHR2_9FIRM</name>
<keyword evidence="2 8" id="KW-0820">tRNA-binding</keyword>